<dbReference type="SUPFAM" id="SSF53474">
    <property type="entry name" value="alpha/beta-Hydrolases"/>
    <property type="match status" value="1"/>
</dbReference>
<reference evidence="2 3" key="1">
    <citation type="journal article" date="2022" name="Res Sq">
        <title>Evolution of multicellular longitudinally dividing oral cavity symbionts (Neisseriaceae).</title>
        <authorList>
            <person name="Nyongesa S."/>
            <person name="Weber P."/>
            <person name="Bernet E."/>
            <person name="Pullido F."/>
            <person name="Nieckarz M."/>
            <person name="Delaby M."/>
            <person name="Nieves C."/>
            <person name="Viehboeck T."/>
            <person name="Krause N."/>
            <person name="Rivera-Millot A."/>
            <person name="Nakamura A."/>
            <person name="Vischer N."/>
            <person name="VanNieuwenhze M."/>
            <person name="Brun Y."/>
            <person name="Cava F."/>
            <person name="Bulgheresi S."/>
            <person name="Veyrier F."/>
        </authorList>
    </citation>
    <scope>NUCLEOTIDE SEQUENCE [LARGE SCALE GENOMIC DNA]</scope>
    <source>
        <strain evidence="2 3">SN4</strain>
    </source>
</reference>
<dbReference type="EMBL" id="CP091511">
    <property type="protein sequence ID" value="UOO90893.1"/>
    <property type="molecule type" value="Genomic_DNA"/>
</dbReference>
<proteinExistence type="predicted"/>
<evidence type="ECO:0000313" key="3">
    <source>
        <dbReference type="Proteomes" id="UP000832011"/>
    </source>
</evidence>
<dbReference type="PANTHER" id="PTHR22946">
    <property type="entry name" value="DIENELACTONE HYDROLASE DOMAIN-CONTAINING PROTEIN-RELATED"/>
    <property type="match status" value="1"/>
</dbReference>
<dbReference type="Pfam" id="PF01738">
    <property type="entry name" value="DLH"/>
    <property type="match status" value="1"/>
</dbReference>
<feature type="domain" description="Dienelactone hydrolase" evidence="1">
    <location>
        <begin position="36"/>
        <end position="247"/>
    </location>
</feature>
<protein>
    <submittedName>
        <fullName evidence="2">Dienelactone hydrolase family protein</fullName>
    </submittedName>
</protein>
<dbReference type="Proteomes" id="UP000832011">
    <property type="component" value="Chromosome"/>
</dbReference>
<organism evidence="2 3">
    <name type="scientific">Vitreoscilla massiliensis</name>
    <dbReference type="NCBI Taxonomy" id="1689272"/>
    <lineage>
        <taxon>Bacteria</taxon>
        <taxon>Pseudomonadati</taxon>
        <taxon>Pseudomonadota</taxon>
        <taxon>Betaproteobacteria</taxon>
        <taxon>Neisseriales</taxon>
        <taxon>Neisseriaceae</taxon>
        <taxon>Vitreoscilla</taxon>
    </lineage>
</organism>
<dbReference type="PANTHER" id="PTHR22946:SF0">
    <property type="entry name" value="DIENELACTONE HYDROLASE DOMAIN-CONTAINING PROTEIN"/>
    <property type="match status" value="1"/>
</dbReference>
<name>A0ABY4E554_9NEIS</name>
<dbReference type="InterPro" id="IPR029058">
    <property type="entry name" value="AB_hydrolase_fold"/>
</dbReference>
<accession>A0ABY4E554</accession>
<dbReference type="GO" id="GO:0016787">
    <property type="term" value="F:hydrolase activity"/>
    <property type="evidence" value="ECO:0007669"/>
    <property type="project" value="UniProtKB-KW"/>
</dbReference>
<dbReference type="InterPro" id="IPR002925">
    <property type="entry name" value="Dienelactn_hydro"/>
</dbReference>
<dbReference type="InterPro" id="IPR050261">
    <property type="entry name" value="FrsA_esterase"/>
</dbReference>
<sequence>MFKQSIWAVLALLAAGFSWAELRPVDYRDGKQALQGWVAEPTALRAQGQKAVLILPAWKGVDNEARQAAEDLQAAGYLAMVADVYGKGKAPTDNEAAKKLSSQYKSDYALYQSRIQAGIDALVRQGADPKHIAVIGYCFGGTGALEAARGQLPVRAVVSIHGGLSKGQRANGPIAPKVLVLHGAEDASVPESDVEALRQELRAANSDWQLIYYAGSKHTFTNPESPDYNALMSQRAWQHTLQFLAEVL</sequence>
<keyword evidence="3" id="KW-1185">Reference proteome</keyword>
<dbReference type="Gene3D" id="3.40.50.1820">
    <property type="entry name" value="alpha/beta hydrolase"/>
    <property type="match status" value="1"/>
</dbReference>
<keyword evidence="2" id="KW-0378">Hydrolase</keyword>
<evidence type="ECO:0000313" key="2">
    <source>
        <dbReference type="EMBL" id="UOO90893.1"/>
    </source>
</evidence>
<evidence type="ECO:0000259" key="1">
    <source>
        <dbReference type="Pfam" id="PF01738"/>
    </source>
</evidence>
<gene>
    <name evidence="2" type="ORF">LVJ82_08005</name>
</gene>
<dbReference type="RefSeq" id="WP_058305327.1">
    <property type="nucleotide sequence ID" value="NZ_CABKVG010000006.1"/>
</dbReference>